<dbReference type="AlphaFoldDB" id="A0A853FDF6"/>
<organism evidence="1 2">
    <name type="scientific">Allopusillimonas soli</name>
    <dbReference type="NCBI Taxonomy" id="659016"/>
    <lineage>
        <taxon>Bacteria</taxon>
        <taxon>Pseudomonadati</taxon>
        <taxon>Pseudomonadota</taxon>
        <taxon>Betaproteobacteria</taxon>
        <taxon>Burkholderiales</taxon>
        <taxon>Alcaligenaceae</taxon>
        <taxon>Allopusillimonas</taxon>
    </lineage>
</organism>
<accession>A0A853FDF6</accession>
<sequence>MALQLVQGDLTPVIELAVSGLDLTGKTLQYWVSAHGSCEPLKLEAFLQEDGKTIHVPLTAQATANPGTFYAQLVVVGEMTVYDKQTIVIRARCA</sequence>
<name>A0A853FDF6_9BURK</name>
<keyword evidence="2" id="KW-1185">Reference proteome</keyword>
<dbReference type="Proteomes" id="UP000580517">
    <property type="component" value="Unassembled WGS sequence"/>
</dbReference>
<reference evidence="1 2" key="1">
    <citation type="submission" date="2020-07" db="EMBL/GenBank/DDBJ databases">
        <title>Taxonomic revisions and descriptions of new bacterial species based on genomic comparisons in the high-G+C-content subgroup of the family Alcaligenaceae.</title>
        <authorList>
            <person name="Szabo A."/>
            <person name="Felfoldi T."/>
        </authorList>
    </citation>
    <scope>NUCLEOTIDE SEQUENCE [LARGE SCALE GENOMIC DNA]</scope>
    <source>
        <strain evidence="1 2">DSM 25264</strain>
    </source>
</reference>
<evidence type="ECO:0000313" key="2">
    <source>
        <dbReference type="Proteomes" id="UP000580517"/>
    </source>
</evidence>
<gene>
    <name evidence="1" type="ORF">H0A68_18475</name>
</gene>
<comment type="caution">
    <text evidence="1">The sequence shown here is derived from an EMBL/GenBank/DDBJ whole genome shotgun (WGS) entry which is preliminary data.</text>
</comment>
<evidence type="ECO:0000313" key="1">
    <source>
        <dbReference type="EMBL" id="NYT38865.1"/>
    </source>
</evidence>
<dbReference type="RefSeq" id="WP_129971455.1">
    <property type="nucleotide sequence ID" value="NZ_JACCEW010000008.1"/>
</dbReference>
<proteinExistence type="predicted"/>
<protein>
    <submittedName>
        <fullName evidence="1">Uncharacterized protein</fullName>
    </submittedName>
</protein>
<dbReference type="EMBL" id="JACCEW010000008">
    <property type="protein sequence ID" value="NYT38865.1"/>
    <property type="molecule type" value="Genomic_DNA"/>
</dbReference>